<comment type="caution">
    <text evidence="2">The sequence shown here is derived from an EMBL/GenBank/DDBJ whole genome shotgun (WGS) entry which is preliminary data.</text>
</comment>
<keyword evidence="1" id="KW-0812">Transmembrane</keyword>
<proteinExistence type="predicted"/>
<name>A0A0F9RAD1_9ZZZZ</name>
<organism evidence="2">
    <name type="scientific">marine sediment metagenome</name>
    <dbReference type="NCBI Taxonomy" id="412755"/>
    <lineage>
        <taxon>unclassified sequences</taxon>
        <taxon>metagenomes</taxon>
        <taxon>ecological metagenomes</taxon>
    </lineage>
</organism>
<feature type="transmembrane region" description="Helical" evidence="1">
    <location>
        <begin position="37"/>
        <end position="58"/>
    </location>
</feature>
<keyword evidence="1" id="KW-1133">Transmembrane helix</keyword>
<accession>A0A0F9RAD1</accession>
<reference evidence="2" key="1">
    <citation type="journal article" date="2015" name="Nature">
        <title>Complex archaea that bridge the gap between prokaryotes and eukaryotes.</title>
        <authorList>
            <person name="Spang A."/>
            <person name="Saw J.H."/>
            <person name="Jorgensen S.L."/>
            <person name="Zaremba-Niedzwiedzka K."/>
            <person name="Martijn J."/>
            <person name="Lind A.E."/>
            <person name="van Eijk R."/>
            <person name="Schleper C."/>
            <person name="Guy L."/>
            <person name="Ettema T.J."/>
        </authorList>
    </citation>
    <scope>NUCLEOTIDE SEQUENCE</scope>
</reference>
<sequence length="73" mass="8453">MENIENIRRPDIKVDSFADFIEKNNKGKEKIQKIKRILIFVLPLIFVPLLAITIVKGIKRLNNGEEVKDSGKY</sequence>
<protein>
    <submittedName>
        <fullName evidence="2">Uncharacterized protein</fullName>
    </submittedName>
</protein>
<evidence type="ECO:0000313" key="2">
    <source>
        <dbReference type="EMBL" id="KKN51804.1"/>
    </source>
</evidence>
<dbReference type="AlphaFoldDB" id="A0A0F9RAD1"/>
<keyword evidence="1" id="KW-0472">Membrane</keyword>
<gene>
    <name evidence="2" type="ORF">LCGC14_0619040</name>
</gene>
<evidence type="ECO:0000256" key="1">
    <source>
        <dbReference type="SAM" id="Phobius"/>
    </source>
</evidence>
<dbReference type="EMBL" id="LAZR01001048">
    <property type="protein sequence ID" value="KKN51804.1"/>
    <property type="molecule type" value="Genomic_DNA"/>
</dbReference>